<protein>
    <recommendedName>
        <fullName evidence="4">MobA-like NTP transferase domain-containing protein</fullName>
    </recommendedName>
</protein>
<reference evidence="2" key="1">
    <citation type="submission" date="2022-01" db="EMBL/GenBank/DDBJ databases">
        <authorList>
            <person name="Jo J.-H."/>
            <person name="Im W.-T."/>
        </authorList>
    </citation>
    <scope>NUCLEOTIDE SEQUENCE</scope>
    <source>
        <strain evidence="2">G124</strain>
    </source>
</reference>
<evidence type="ECO:0000313" key="3">
    <source>
        <dbReference type="Proteomes" id="UP001139410"/>
    </source>
</evidence>
<sequence>MALGALIGAYQEDDAGGLRALLPLAGRTLIEYQARCLAAAGASPLIVLVERIPVALNDAFDRLRGEGIAVVPVSDGNEAASRFEAGSQLVLLADGVAPDMGDLAKLLEDDVAILTVPDEEAHAGFERIDGTNRWAGLARLDANILGATAAMLGDWDLQSTLLRRAVQAGARLVPSTSGEGRGPFLASDEESMASYERRLLVASRTAREDVISRYVLPIIEEVSTEKLMETSVRPAWLVHAALVMTVAAAFCFTRGWHWAAVALLILSTPLDLVAQRLAMLRLRPLSPSMPSRRLLWPAAGLALLALGWFEARHGSGWGAMMAALGAAAFAEAGRIERRGRSVPSAELHFNRRTSIWLALPFAIGGWWSLYLGLVAFYAAASFFILQHVRHGFERD</sequence>
<evidence type="ECO:0008006" key="4">
    <source>
        <dbReference type="Google" id="ProtNLM"/>
    </source>
</evidence>
<gene>
    <name evidence="2" type="ORF">LVY65_02580</name>
</gene>
<accession>A0A9X1TWD2</accession>
<organism evidence="2 3">
    <name type="scientific">Sphingomonas cremea</name>
    <dbReference type="NCBI Taxonomy" id="2904799"/>
    <lineage>
        <taxon>Bacteria</taxon>
        <taxon>Pseudomonadati</taxon>
        <taxon>Pseudomonadota</taxon>
        <taxon>Alphaproteobacteria</taxon>
        <taxon>Sphingomonadales</taxon>
        <taxon>Sphingomonadaceae</taxon>
        <taxon>Sphingomonas</taxon>
    </lineage>
</organism>
<feature type="transmembrane region" description="Helical" evidence="1">
    <location>
        <begin position="256"/>
        <end position="274"/>
    </location>
</feature>
<evidence type="ECO:0000313" key="2">
    <source>
        <dbReference type="EMBL" id="MCF2513955.1"/>
    </source>
</evidence>
<name>A0A9X1TWD2_9SPHN</name>
<dbReference type="EMBL" id="JAKFGM010000001">
    <property type="protein sequence ID" value="MCF2513955.1"/>
    <property type="molecule type" value="Genomic_DNA"/>
</dbReference>
<keyword evidence="1" id="KW-0472">Membrane</keyword>
<feature type="transmembrane region" description="Helical" evidence="1">
    <location>
        <begin position="294"/>
        <end position="311"/>
    </location>
</feature>
<dbReference type="InterPro" id="IPR029044">
    <property type="entry name" value="Nucleotide-diphossugar_trans"/>
</dbReference>
<dbReference type="AlphaFoldDB" id="A0A9X1TWD2"/>
<keyword evidence="1" id="KW-1133">Transmembrane helix</keyword>
<dbReference type="SUPFAM" id="SSF53448">
    <property type="entry name" value="Nucleotide-diphospho-sugar transferases"/>
    <property type="match status" value="1"/>
</dbReference>
<feature type="transmembrane region" description="Helical" evidence="1">
    <location>
        <begin position="356"/>
        <end position="385"/>
    </location>
</feature>
<dbReference type="Proteomes" id="UP001139410">
    <property type="component" value="Unassembled WGS sequence"/>
</dbReference>
<proteinExistence type="predicted"/>
<dbReference type="RefSeq" id="WP_235066442.1">
    <property type="nucleotide sequence ID" value="NZ_JAKFGM010000001.1"/>
</dbReference>
<keyword evidence="3" id="KW-1185">Reference proteome</keyword>
<evidence type="ECO:0000256" key="1">
    <source>
        <dbReference type="SAM" id="Phobius"/>
    </source>
</evidence>
<comment type="caution">
    <text evidence="2">The sequence shown here is derived from an EMBL/GenBank/DDBJ whole genome shotgun (WGS) entry which is preliminary data.</text>
</comment>
<keyword evidence="1" id="KW-0812">Transmembrane</keyword>